<dbReference type="EMBL" id="GCES01003676">
    <property type="protein sequence ID" value="JAR82647.1"/>
    <property type="molecule type" value="Transcribed_RNA"/>
</dbReference>
<keyword evidence="21" id="KW-1185">Reference proteome</keyword>
<keyword evidence="7" id="KW-0272">Extracellular matrix</keyword>
<feature type="domain" description="ZP" evidence="18">
    <location>
        <begin position="88"/>
        <end position="341"/>
    </location>
</feature>
<dbReference type="Gene3D" id="2.60.40.4100">
    <property type="entry name" value="Zona pellucida, ZP-C domain"/>
    <property type="match status" value="1"/>
</dbReference>
<dbReference type="InterPro" id="IPR055356">
    <property type="entry name" value="ZP-N"/>
</dbReference>
<evidence type="ECO:0000256" key="13">
    <source>
        <dbReference type="ARBA" id="ARBA00023157"/>
    </source>
</evidence>
<keyword evidence="10 17" id="KW-0732">Signal</keyword>
<dbReference type="Ensembl" id="ENSFHET00000024268.1">
    <property type="protein sequence ID" value="ENSFHEP00000016005.1"/>
    <property type="gene ID" value="ENSFHEG00000017660.1"/>
</dbReference>
<comment type="similarity">
    <text evidence="3">Belongs to the ZP domain family. ZPC subfamily.</text>
</comment>
<evidence type="ECO:0000256" key="14">
    <source>
        <dbReference type="ARBA" id="ARBA00023180"/>
    </source>
</evidence>
<evidence type="ECO:0000313" key="20">
    <source>
        <dbReference type="Ensembl" id="ENSFHEP00000016005.1"/>
    </source>
</evidence>
<protein>
    <recommendedName>
        <fullName evidence="4">Zona pellucida sperm-binding protein 3</fullName>
    </recommendedName>
    <alternativeName>
        <fullName evidence="15">Zona pellucida glycoprotein 3</fullName>
    </alternativeName>
</protein>
<evidence type="ECO:0000256" key="6">
    <source>
        <dbReference type="ARBA" id="ARBA00022525"/>
    </source>
</evidence>
<dbReference type="PROSITE" id="PS51034">
    <property type="entry name" value="ZP_2"/>
    <property type="match status" value="1"/>
</dbReference>
<keyword evidence="11" id="KW-1133">Transmembrane helix</keyword>
<dbReference type="AlphaFoldDB" id="A0A147AW22"/>
<keyword evidence="12" id="KW-0472">Membrane</keyword>
<evidence type="ECO:0000256" key="10">
    <source>
        <dbReference type="ARBA" id="ARBA00022729"/>
    </source>
</evidence>
<dbReference type="GO" id="GO:0007339">
    <property type="term" value="P:binding of sperm to zona pellucida"/>
    <property type="evidence" value="ECO:0007669"/>
    <property type="project" value="TreeGrafter"/>
</dbReference>
<dbReference type="InterPro" id="IPR001507">
    <property type="entry name" value="ZP_dom"/>
</dbReference>
<evidence type="ECO:0000256" key="17">
    <source>
        <dbReference type="SAM" id="SignalP"/>
    </source>
</evidence>
<dbReference type="PANTHER" id="PTHR11576">
    <property type="entry name" value="ZONA PELLUCIDA SPERM-BINDING PROTEIN 3"/>
    <property type="match status" value="1"/>
</dbReference>
<evidence type="ECO:0000256" key="8">
    <source>
        <dbReference type="ARBA" id="ARBA00022685"/>
    </source>
</evidence>
<comment type="subcellular location">
    <subcellularLocation>
        <location evidence="1">Cell membrane</location>
        <topology evidence="1">Single-pass type I membrane protein</topology>
    </subcellularLocation>
    <subcellularLocation>
        <location evidence="2">Secreted</location>
        <location evidence="2">Extracellular space</location>
        <location evidence="2">Extracellular matrix</location>
    </subcellularLocation>
</comment>
<dbReference type="InterPro" id="IPR042235">
    <property type="entry name" value="ZP-C_dom"/>
</dbReference>
<reference evidence="20" key="2">
    <citation type="submission" date="2025-05" db="UniProtKB">
        <authorList>
            <consortium name="Ensembl"/>
        </authorList>
    </citation>
    <scope>IDENTIFICATION</scope>
</reference>
<evidence type="ECO:0000313" key="19">
    <source>
        <dbReference type="EMBL" id="JAR82647.1"/>
    </source>
</evidence>
<dbReference type="GeneID" id="105917475"/>
<feature type="region of interest" description="Disordered" evidence="16">
    <location>
        <begin position="533"/>
        <end position="578"/>
    </location>
</feature>
<feature type="chain" id="PRO_5044549171" description="Zona pellucida sperm-binding protein 3" evidence="17">
    <location>
        <begin position="26"/>
        <end position="578"/>
    </location>
</feature>
<evidence type="ECO:0000256" key="16">
    <source>
        <dbReference type="SAM" id="MobiDB-lite"/>
    </source>
</evidence>
<dbReference type="STRING" id="8078.ENSFHEP00000016005"/>
<evidence type="ECO:0000256" key="3">
    <source>
        <dbReference type="ARBA" id="ARBA00006735"/>
    </source>
</evidence>
<keyword evidence="8" id="KW-0165">Cleavage on pair of basic residues</keyword>
<keyword evidence="5" id="KW-1003">Cell membrane</keyword>
<evidence type="ECO:0000313" key="21">
    <source>
        <dbReference type="Proteomes" id="UP000265000"/>
    </source>
</evidence>
<keyword evidence="14" id="KW-0325">Glycoprotein</keyword>
<keyword evidence="13" id="KW-1015">Disulfide bond</keyword>
<feature type="compositionally biased region" description="Acidic residues" evidence="16">
    <location>
        <begin position="560"/>
        <end position="570"/>
    </location>
</feature>
<evidence type="ECO:0000256" key="2">
    <source>
        <dbReference type="ARBA" id="ARBA00004498"/>
    </source>
</evidence>
<sequence>MKTKWHRLVISFFCVLSFGLISCTADPHKSFFTTRRQVFKFAKQSTTQDRRSMQRSVKSSTLVTAVIPVGPGAGIQADLPYAPDVSVTCSSSDLVVRVKPAFYGLGANAQELTLGSDCRSNGVLRPQGDLLFSYPLTACDGVREVPHDSLVYKYVLRYEPSPKRFPGRAHPIDVNIECHYQRDHSVYQLAVQPTWQTVIQHKKLKGRAMEFQISLMDDSWTPAKSKVYLLGQTVNIQVSAPHLPPGLKFYINSCHAAPSSGSKSSLKYSLIDNFGCMLDSRHEPGASRFVSRTDKTMRFSLKTFQFTVDPDIKVTIHCKLSVSSESPGPAQKSCTYQDHRWRALTGQDSICECCESTCVASKPRRSLLEGFAISRPLMVSDQPHAAENRHMSPSAVSRRKEDEDKLDDKYPKDQKLLGSAVVDKHDDEEENGDGWLEETETIHGATMKPELEELDDRSVLEDKQNKSKLSDLNEFGEGALGYEEVLSEHAEDAFEAREDEVTKELMIPVNQKKDDLLRPRATPEEAFTEVGLEGRLKPPELKEGKMEKPACKEDKSTIEQNEDCGVEEKEETWYFTWE</sequence>
<dbReference type="OrthoDB" id="8957685at2759"/>
<dbReference type="Gene3D" id="2.60.40.3210">
    <property type="entry name" value="Zona pellucida, ZP-N domain"/>
    <property type="match status" value="1"/>
</dbReference>
<evidence type="ECO:0000256" key="12">
    <source>
        <dbReference type="ARBA" id="ARBA00023136"/>
    </source>
</evidence>
<dbReference type="Pfam" id="PF00100">
    <property type="entry name" value="Zona_pellucida"/>
    <property type="match status" value="1"/>
</dbReference>
<evidence type="ECO:0000256" key="5">
    <source>
        <dbReference type="ARBA" id="ARBA00022475"/>
    </source>
</evidence>
<dbReference type="GO" id="GO:0035803">
    <property type="term" value="P:egg coat formation"/>
    <property type="evidence" value="ECO:0007669"/>
    <property type="project" value="TreeGrafter"/>
</dbReference>
<dbReference type="GeneTree" id="ENSGT01030000234567"/>
<dbReference type="PROSITE" id="PS51257">
    <property type="entry name" value="PROKAR_LIPOPROTEIN"/>
    <property type="match status" value="1"/>
</dbReference>
<evidence type="ECO:0000259" key="18">
    <source>
        <dbReference type="PROSITE" id="PS51034"/>
    </source>
</evidence>
<reference evidence="19" key="1">
    <citation type="submission" date="2015-01" db="EMBL/GenBank/DDBJ databases">
        <title>EvidentialGene: Evidence-directed Construction of Complete mRNA Transcriptomes without Genomes.</title>
        <authorList>
            <person name="Gilbert D.G."/>
        </authorList>
    </citation>
    <scope>NUCLEOTIDE SEQUENCE</scope>
</reference>
<accession>A0A147AW22</accession>
<keyword evidence="6" id="KW-0964">Secreted</keyword>
<feature type="compositionally biased region" description="Basic and acidic residues" evidence="16">
    <location>
        <begin position="398"/>
        <end position="415"/>
    </location>
</feature>
<dbReference type="GO" id="GO:0031012">
    <property type="term" value="C:extracellular matrix"/>
    <property type="evidence" value="ECO:0007669"/>
    <property type="project" value="TreeGrafter"/>
</dbReference>
<dbReference type="GO" id="GO:0032190">
    <property type="term" value="F:acrosin binding"/>
    <property type="evidence" value="ECO:0007669"/>
    <property type="project" value="TreeGrafter"/>
</dbReference>
<dbReference type="FunFam" id="2.60.40.3210:FF:000001">
    <property type="entry name" value="Zona pellucida sperm-binding protein 3"/>
    <property type="match status" value="1"/>
</dbReference>
<evidence type="ECO:0000256" key="11">
    <source>
        <dbReference type="ARBA" id="ARBA00022989"/>
    </source>
</evidence>
<feature type="region of interest" description="Disordered" evidence="16">
    <location>
        <begin position="379"/>
        <end position="459"/>
    </location>
</feature>
<evidence type="ECO:0000256" key="4">
    <source>
        <dbReference type="ARBA" id="ARBA00017980"/>
    </source>
</evidence>
<dbReference type="SMART" id="SM00241">
    <property type="entry name" value="ZP"/>
    <property type="match status" value="1"/>
</dbReference>
<feature type="compositionally biased region" description="Basic and acidic residues" evidence="16">
    <location>
        <begin position="533"/>
        <end position="557"/>
    </location>
</feature>
<dbReference type="Proteomes" id="UP000265000">
    <property type="component" value="Unplaced"/>
</dbReference>
<evidence type="ECO:0000256" key="9">
    <source>
        <dbReference type="ARBA" id="ARBA00022692"/>
    </source>
</evidence>
<dbReference type="Pfam" id="PF23344">
    <property type="entry name" value="ZP-N"/>
    <property type="match status" value="1"/>
</dbReference>
<evidence type="ECO:0000256" key="7">
    <source>
        <dbReference type="ARBA" id="ARBA00022530"/>
    </source>
</evidence>
<dbReference type="GO" id="GO:2000344">
    <property type="term" value="P:positive regulation of acrosome reaction"/>
    <property type="evidence" value="ECO:0007669"/>
    <property type="project" value="TreeGrafter"/>
</dbReference>
<dbReference type="InterPro" id="IPR055355">
    <property type="entry name" value="ZP-C"/>
</dbReference>
<proteinExistence type="inferred from homology"/>
<dbReference type="FunFam" id="2.60.40.4100:FF:000002">
    <property type="entry name" value="Zona pellucida sperm-binding protein 3"/>
    <property type="match status" value="1"/>
</dbReference>
<feature type="signal peptide" evidence="17">
    <location>
        <begin position="1"/>
        <end position="25"/>
    </location>
</feature>
<keyword evidence="9" id="KW-0812">Transmembrane</keyword>
<feature type="compositionally biased region" description="Acidic residues" evidence="16">
    <location>
        <begin position="426"/>
        <end position="439"/>
    </location>
</feature>
<evidence type="ECO:0000256" key="1">
    <source>
        <dbReference type="ARBA" id="ARBA00004251"/>
    </source>
</evidence>
<dbReference type="GO" id="GO:0005886">
    <property type="term" value="C:plasma membrane"/>
    <property type="evidence" value="ECO:0007669"/>
    <property type="project" value="UniProtKB-SubCell"/>
</dbReference>
<dbReference type="PANTHER" id="PTHR11576:SF16">
    <property type="entry name" value="ZONA PELLUCIDA SPERM-BINDING PROTEIN 3"/>
    <property type="match status" value="1"/>
</dbReference>
<name>A0A147AW22_FUNHE</name>
<organism evidence="19">
    <name type="scientific">Fundulus heteroclitus</name>
    <name type="common">Killifish</name>
    <name type="synonym">Mummichog</name>
    <dbReference type="NCBI Taxonomy" id="8078"/>
    <lineage>
        <taxon>Eukaryota</taxon>
        <taxon>Metazoa</taxon>
        <taxon>Chordata</taxon>
        <taxon>Craniata</taxon>
        <taxon>Vertebrata</taxon>
        <taxon>Euteleostomi</taxon>
        <taxon>Actinopterygii</taxon>
        <taxon>Neopterygii</taxon>
        <taxon>Teleostei</taxon>
        <taxon>Neoteleostei</taxon>
        <taxon>Acanthomorphata</taxon>
        <taxon>Ovalentaria</taxon>
        <taxon>Atherinomorphae</taxon>
        <taxon>Cyprinodontiformes</taxon>
        <taxon>Fundulidae</taxon>
        <taxon>Fundulus</taxon>
    </lineage>
</organism>
<evidence type="ECO:0000256" key="15">
    <source>
        <dbReference type="ARBA" id="ARBA00030824"/>
    </source>
</evidence>